<accession>A0A364Y8M8</accession>
<dbReference type="Gene3D" id="2.40.170.20">
    <property type="entry name" value="TonB-dependent receptor, beta-barrel domain"/>
    <property type="match status" value="1"/>
</dbReference>
<dbReference type="AlphaFoldDB" id="A0A364Y8M8"/>
<organism evidence="11 12">
    <name type="scientific">Pseudochryseolinea flava</name>
    <dbReference type="NCBI Taxonomy" id="2059302"/>
    <lineage>
        <taxon>Bacteria</taxon>
        <taxon>Pseudomonadati</taxon>
        <taxon>Bacteroidota</taxon>
        <taxon>Cytophagia</taxon>
        <taxon>Cytophagales</taxon>
        <taxon>Fulvivirgaceae</taxon>
        <taxon>Pseudochryseolinea</taxon>
    </lineage>
</organism>
<protein>
    <recommendedName>
        <fullName evidence="10">TonB-dependent receptor plug domain-containing protein</fullName>
    </recommendedName>
</protein>
<comment type="caution">
    <text evidence="11">The sequence shown here is derived from an EMBL/GenBank/DDBJ whole genome shotgun (WGS) entry which is preliminary data.</text>
</comment>
<feature type="chain" id="PRO_5016974724" description="TonB-dependent receptor plug domain-containing protein" evidence="9">
    <location>
        <begin position="23"/>
        <end position="725"/>
    </location>
</feature>
<keyword evidence="3 8" id="KW-1134">Transmembrane beta strand</keyword>
<feature type="signal peptide" evidence="9">
    <location>
        <begin position="1"/>
        <end position="22"/>
    </location>
</feature>
<dbReference type="InterPro" id="IPR012910">
    <property type="entry name" value="Plug_dom"/>
</dbReference>
<dbReference type="InterPro" id="IPR039426">
    <property type="entry name" value="TonB-dep_rcpt-like"/>
</dbReference>
<keyword evidence="5 9" id="KW-0732">Signal</keyword>
<dbReference type="Gene3D" id="2.170.130.10">
    <property type="entry name" value="TonB-dependent receptor, plug domain"/>
    <property type="match status" value="1"/>
</dbReference>
<evidence type="ECO:0000256" key="2">
    <source>
        <dbReference type="ARBA" id="ARBA00022448"/>
    </source>
</evidence>
<dbReference type="Proteomes" id="UP000251889">
    <property type="component" value="Unassembled WGS sequence"/>
</dbReference>
<dbReference type="OrthoDB" id="9764669at2"/>
<dbReference type="InterPro" id="IPR037066">
    <property type="entry name" value="Plug_dom_sf"/>
</dbReference>
<dbReference type="EMBL" id="QMFY01000001">
    <property type="protein sequence ID" value="RAW03263.1"/>
    <property type="molecule type" value="Genomic_DNA"/>
</dbReference>
<dbReference type="Pfam" id="PF07715">
    <property type="entry name" value="Plug"/>
    <property type="match status" value="1"/>
</dbReference>
<evidence type="ECO:0000256" key="7">
    <source>
        <dbReference type="ARBA" id="ARBA00023237"/>
    </source>
</evidence>
<evidence type="ECO:0000256" key="1">
    <source>
        <dbReference type="ARBA" id="ARBA00004571"/>
    </source>
</evidence>
<sequence>MKKHLYYSLLFCFLFGALPTLAQEQQPAEDVDLYSLSLEELMNVPINSASKKDETLFDAPLSSYTITRADIDKSGATSIMEALRLAPGVIVREQTNGVYDIHLRGFDNILRTSEDFTKSNLTTLVMIDNRPVFNHNLGGTFWEAIPVDLNDVERIEIVRGPSAPLFGPNAVTGVINIITKRIEKDGFYTNASVSAGTPMTTIVNGSVGARLREKFNFIVSANYQNRERFDDDYYKPVDDSYSSAEDVFGSTAANLRFKDTKLALEKWGVNGFLNFAPSDKLNFDLSLGLQDATTQKNFLGSVNGSPYTTGETDSKYINLSAQAYGFHIRGQYQNGHDDLNVNAPPNEYDFAISDVSAEYEIKLGEKASIVPGFSFQHVNYDDTDYYDPNDLEKREAFLNGTSASISTTSGFLRTDVRPVKNLRIVAAVRADKFSSPDDVYLAYEFASTYKINDKNLIRAAVTRSNSGSFIGVNNLNLVVVIPGLNVVRSGNEEVKLLTVNMVEVGFRTQLTKGLQLDFDIFRQHAKDFNAILVTNVAQPIPGVYVPNQQQFRNVPTTATQIGATFSINYVPNEKIQIKPFFTIQKTETEDLLNTETTPETSNPNSDYYDPAKFDVTFYDSKHTHTPSVYGGYLINFKASEKFNINLNGYFFSSHRQYAASDDLNTSKAGDIKSTMLVNLKVNYAITKQINIFANGRNILNSETRQYFGTDKIGGVYLLGAAVNIN</sequence>
<keyword evidence="6 8" id="KW-0472">Membrane</keyword>
<comment type="subcellular location">
    <subcellularLocation>
        <location evidence="1 8">Cell outer membrane</location>
        <topology evidence="1 8">Multi-pass membrane protein</topology>
    </subcellularLocation>
</comment>
<evidence type="ECO:0000256" key="8">
    <source>
        <dbReference type="PROSITE-ProRule" id="PRU01360"/>
    </source>
</evidence>
<dbReference type="InterPro" id="IPR036942">
    <property type="entry name" value="Beta-barrel_TonB_sf"/>
</dbReference>
<keyword evidence="2 8" id="KW-0813">Transport</keyword>
<comment type="similarity">
    <text evidence="8">Belongs to the TonB-dependent receptor family.</text>
</comment>
<evidence type="ECO:0000256" key="3">
    <source>
        <dbReference type="ARBA" id="ARBA00022452"/>
    </source>
</evidence>
<keyword evidence="12" id="KW-1185">Reference proteome</keyword>
<dbReference type="PROSITE" id="PS52016">
    <property type="entry name" value="TONB_DEPENDENT_REC_3"/>
    <property type="match status" value="1"/>
</dbReference>
<feature type="domain" description="TonB-dependent receptor plug" evidence="10">
    <location>
        <begin position="57"/>
        <end position="174"/>
    </location>
</feature>
<evidence type="ECO:0000259" key="10">
    <source>
        <dbReference type="Pfam" id="PF07715"/>
    </source>
</evidence>
<dbReference type="PANTHER" id="PTHR30069">
    <property type="entry name" value="TONB-DEPENDENT OUTER MEMBRANE RECEPTOR"/>
    <property type="match status" value="1"/>
</dbReference>
<gene>
    <name evidence="11" type="ORF">DQQ10_04040</name>
</gene>
<dbReference type="RefSeq" id="WP_112745478.1">
    <property type="nucleotide sequence ID" value="NZ_QMFY01000001.1"/>
</dbReference>
<keyword evidence="7 8" id="KW-0998">Cell outer membrane</keyword>
<dbReference type="SUPFAM" id="SSF56935">
    <property type="entry name" value="Porins"/>
    <property type="match status" value="1"/>
</dbReference>
<evidence type="ECO:0000256" key="5">
    <source>
        <dbReference type="ARBA" id="ARBA00022729"/>
    </source>
</evidence>
<reference evidence="11 12" key="1">
    <citation type="submission" date="2018-06" db="EMBL/GenBank/DDBJ databases">
        <title>Chryseolinea flavus sp. nov., a member of the phylum Bacteroidetes isolated from soil.</title>
        <authorList>
            <person name="Li Y."/>
            <person name="Wang J."/>
        </authorList>
    </citation>
    <scope>NUCLEOTIDE SEQUENCE [LARGE SCALE GENOMIC DNA]</scope>
    <source>
        <strain evidence="11 12">SDU1-6</strain>
    </source>
</reference>
<dbReference type="PANTHER" id="PTHR30069:SF29">
    <property type="entry name" value="HEMOGLOBIN AND HEMOGLOBIN-HAPTOGLOBIN-BINDING PROTEIN 1-RELATED"/>
    <property type="match status" value="1"/>
</dbReference>
<proteinExistence type="inferred from homology"/>
<evidence type="ECO:0000313" key="12">
    <source>
        <dbReference type="Proteomes" id="UP000251889"/>
    </source>
</evidence>
<dbReference type="GO" id="GO:0015344">
    <property type="term" value="F:siderophore uptake transmembrane transporter activity"/>
    <property type="evidence" value="ECO:0007669"/>
    <property type="project" value="TreeGrafter"/>
</dbReference>
<name>A0A364Y8M8_9BACT</name>
<evidence type="ECO:0000256" key="9">
    <source>
        <dbReference type="SAM" id="SignalP"/>
    </source>
</evidence>
<evidence type="ECO:0000256" key="4">
    <source>
        <dbReference type="ARBA" id="ARBA00022692"/>
    </source>
</evidence>
<evidence type="ECO:0000256" key="6">
    <source>
        <dbReference type="ARBA" id="ARBA00023136"/>
    </source>
</evidence>
<dbReference type="GO" id="GO:0044718">
    <property type="term" value="P:siderophore transmembrane transport"/>
    <property type="evidence" value="ECO:0007669"/>
    <property type="project" value="TreeGrafter"/>
</dbReference>
<dbReference type="GO" id="GO:0009279">
    <property type="term" value="C:cell outer membrane"/>
    <property type="evidence" value="ECO:0007669"/>
    <property type="project" value="UniProtKB-SubCell"/>
</dbReference>
<keyword evidence="4 8" id="KW-0812">Transmembrane</keyword>
<evidence type="ECO:0000313" key="11">
    <source>
        <dbReference type="EMBL" id="RAW03263.1"/>
    </source>
</evidence>